<organism evidence="1 2">
    <name type="scientific">Bradyrhizobium erythrophlei</name>
    <dbReference type="NCBI Taxonomy" id="1437360"/>
    <lineage>
        <taxon>Bacteria</taxon>
        <taxon>Pseudomonadati</taxon>
        <taxon>Pseudomonadota</taxon>
        <taxon>Alphaproteobacteria</taxon>
        <taxon>Hyphomicrobiales</taxon>
        <taxon>Nitrobacteraceae</taxon>
        <taxon>Bradyrhizobium</taxon>
    </lineage>
</organism>
<accession>A0A1M5SQM4</accession>
<dbReference type="AlphaFoldDB" id="A0A1M5SQM4"/>
<evidence type="ECO:0000313" key="2">
    <source>
        <dbReference type="Proteomes" id="UP000190675"/>
    </source>
</evidence>
<dbReference type="EMBL" id="LT670818">
    <property type="protein sequence ID" value="SHH40874.1"/>
    <property type="molecule type" value="Genomic_DNA"/>
</dbReference>
<protein>
    <submittedName>
        <fullName evidence="1">Uncharacterized protein</fullName>
    </submittedName>
</protein>
<evidence type="ECO:0000313" key="1">
    <source>
        <dbReference type="EMBL" id="SHH40874.1"/>
    </source>
</evidence>
<gene>
    <name evidence="1" type="ORF">SAMN05444169_7304</name>
</gene>
<sequence>MILREQRRLATEDAAVHKLKASYRVTEPQR</sequence>
<name>A0A1M5SQM4_9BRAD</name>
<proteinExistence type="predicted"/>
<dbReference type="Proteomes" id="UP000190675">
    <property type="component" value="Chromosome I"/>
</dbReference>
<reference evidence="1 2" key="1">
    <citation type="submission" date="2016-11" db="EMBL/GenBank/DDBJ databases">
        <authorList>
            <person name="Jaros S."/>
            <person name="Januszkiewicz K."/>
            <person name="Wedrychowicz H."/>
        </authorList>
    </citation>
    <scope>NUCLEOTIDE SEQUENCE [LARGE SCALE GENOMIC DNA]</scope>
    <source>
        <strain evidence="1 2">GAS242</strain>
    </source>
</reference>